<reference evidence="1" key="1">
    <citation type="journal article" date="2014" name="Front. Microbiol.">
        <title>High frequency of phylogenetically diverse reductive dehalogenase-homologous genes in deep subseafloor sedimentary metagenomes.</title>
        <authorList>
            <person name="Kawai M."/>
            <person name="Futagami T."/>
            <person name="Toyoda A."/>
            <person name="Takaki Y."/>
            <person name="Nishi S."/>
            <person name="Hori S."/>
            <person name="Arai W."/>
            <person name="Tsubouchi T."/>
            <person name="Morono Y."/>
            <person name="Uchiyama I."/>
            <person name="Ito T."/>
            <person name="Fujiyama A."/>
            <person name="Inagaki F."/>
            <person name="Takami H."/>
        </authorList>
    </citation>
    <scope>NUCLEOTIDE SEQUENCE</scope>
    <source>
        <strain evidence="1">Expedition CK06-06</strain>
    </source>
</reference>
<sequence length="95" mass="11133">MTDICRPVWQEWTPICDAINDIWDHDRYSRGEKRESRQLAKTRCLSARYEDGTGKVHTFCRWESGERPEDPDEFIDLMQLYFKGIVGAGGHIIQT</sequence>
<accession>X1CBF3</accession>
<organism evidence="1">
    <name type="scientific">marine sediment metagenome</name>
    <dbReference type="NCBI Taxonomy" id="412755"/>
    <lineage>
        <taxon>unclassified sequences</taxon>
        <taxon>metagenomes</taxon>
        <taxon>ecological metagenomes</taxon>
    </lineage>
</organism>
<gene>
    <name evidence="1" type="ORF">S01H4_63698</name>
</gene>
<proteinExistence type="predicted"/>
<protein>
    <submittedName>
        <fullName evidence="1">Uncharacterized protein</fullName>
    </submittedName>
</protein>
<dbReference type="EMBL" id="BART01038389">
    <property type="protein sequence ID" value="GAH05491.1"/>
    <property type="molecule type" value="Genomic_DNA"/>
</dbReference>
<evidence type="ECO:0000313" key="1">
    <source>
        <dbReference type="EMBL" id="GAH05491.1"/>
    </source>
</evidence>
<name>X1CBF3_9ZZZZ</name>
<comment type="caution">
    <text evidence="1">The sequence shown here is derived from an EMBL/GenBank/DDBJ whole genome shotgun (WGS) entry which is preliminary data.</text>
</comment>
<dbReference type="AlphaFoldDB" id="X1CBF3"/>